<accession>A0AAW1NQV4</accession>
<dbReference type="EMBL" id="JALJOQ010000233">
    <property type="protein sequence ID" value="KAK9788152.1"/>
    <property type="molecule type" value="Genomic_DNA"/>
</dbReference>
<protein>
    <submittedName>
        <fullName evidence="2">Uncharacterized protein</fullName>
    </submittedName>
</protein>
<sequence length="47" mass="4824">MALRAAQALALLLCFTLLINGMADTTAVDQAGTSLDFAGRKLLAGSK</sequence>
<dbReference type="AlphaFoldDB" id="A0AAW1NQV4"/>
<evidence type="ECO:0000313" key="2">
    <source>
        <dbReference type="EMBL" id="KAK9788152.1"/>
    </source>
</evidence>
<feature type="chain" id="PRO_5043688101" evidence="1">
    <location>
        <begin position="24"/>
        <end position="47"/>
    </location>
</feature>
<evidence type="ECO:0000313" key="3">
    <source>
        <dbReference type="Proteomes" id="UP001465755"/>
    </source>
</evidence>
<name>A0AAW1NQV4_9CHLO</name>
<evidence type="ECO:0000256" key="1">
    <source>
        <dbReference type="SAM" id="SignalP"/>
    </source>
</evidence>
<dbReference type="Proteomes" id="UP001465755">
    <property type="component" value="Unassembled WGS sequence"/>
</dbReference>
<feature type="signal peptide" evidence="1">
    <location>
        <begin position="1"/>
        <end position="23"/>
    </location>
</feature>
<keyword evidence="1" id="KW-0732">Signal</keyword>
<organism evidence="2 3">
    <name type="scientific">Symbiochloris irregularis</name>
    <dbReference type="NCBI Taxonomy" id="706552"/>
    <lineage>
        <taxon>Eukaryota</taxon>
        <taxon>Viridiplantae</taxon>
        <taxon>Chlorophyta</taxon>
        <taxon>core chlorophytes</taxon>
        <taxon>Trebouxiophyceae</taxon>
        <taxon>Trebouxiales</taxon>
        <taxon>Trebouxiaceae</taxon>
        <taxon>Symbiochloris</taxon>
    </lineage>
</organism>
<gene>
    <name evidence="2" type="ORF">WJX73_009584</name>
</gene>
<proteinExistence type="predicted"/>
<keyword evidence="3" id="KW-1185">Reference proteome</keyword>
<feature type="non-terminal residue" evidence="2">
    <location>
        <position position="47"/>
    </location>
</feature>
<reference evidence="2 3" key="1">
    <citation type="journal article" date="2024" name="Nat. Commun.">
        <title>Phylogenomics reveals the evolutionary origins of lichenization in chlorophyte algae.</title>
        <authorList>
            <person name="Puginier C."/>
            <person name="Libourel C."/>
            <person name="Otte J."/>
            <person name="Skaloud P."/>
            <person name="Haon M."/>
            <person name="Grisel S."/>
            <person name="Petersen M."/>
            <person name="Berrin J.G."/>
            <person name="Delaux P.M."/>
            <person name="Dal Grande F."/>
            <person name="Keller J."/>
        </authorList>
    </citation>
    <scope>NUCLEOTIDE SEQUENCE [LARGE SCALE GENOMIC DNA]</scope>
    <source>
        <strain evidence="2 3">SAG 2036</strain>
    </source>
</reference>
<comment type="caution">
    <text evidence="2">The sequence shown here is derived from an EMBL/GenBank/DDBJ whole genome shotgun (WGS) entry which is preliminary data.</text>
</comment>